<sequence length="171" mass="18614">METGGAENRRNLCGRGPMIFVTVGTQLPFPRLVDFMARWASVKTERVVFQTGQAHGLVGFEAHGDLPIRRFEQTVDDARIIVSHAGIGTVLAAQFAGKPIIIVPRRAALAEHRNNHQCATAQALEGRAGLRVAWEVEDLPPLLASACEVPQHGTNPRCDSLVDRVRSFVSA</sequence>
<evidence type="ECO:0000313" key="2">
    <source>
        <dbReference type="EMBL" id="SDW75984.1"/>
    </source>
</evidence>
<dbReference type="EMBL" id="FNOI01000002">
    <property type="protein sequence ID" value="SDW75984.1"/>
    <property type="molecule type" value="Genomic_DNA"/>
</dbReference>
<name>A0A1H2W6T2_9RHOB</name>
<dbReference type="InterPro" id="IPR007235">
    <property type="entry name" value="Glyco_trans_28_C"/>
</dbReference>
<dbReference type="OrthoDB" id="7186565at2"/>
<keyword evidence="2" id="KW-0808">Transferase</keyword>
<dbReference type="GO" id="GO:0016758">
    <property type="term" value="F:hexosyltransferase activity"/>
    <property type="evidence" value="ECO:0007669"/>
    <property type="project" value="InterPro"/>
</dbReference>
<dbReference type="STRING" id="670155.SAMN04488001_1730"/>
<dbReference type="Pfam" id="PF04101">
    <property type="entry name" value="Glyco_tran_28_C"/>
    <property type="match status" value="1"/>
</dbReference>
<dbReference type="Proteomes" id="UP000199441">
    <property type="component" value="Unassembled WGS sequence"/>
</dbReference>
<feature type="domain" description="Glycosyl transferase family 28 C-terminal" evidence="1">
    <location>
        <begin position="18"/>
        <end position="127"/>
    </location>
</feature>
<protein>
    <submittedName>
        <fullName evidence="2">UDP-N-acetylglucosamine transferase subunit ALG13</fullName>
    </submittedName>
</protein>
<dbReference type="AlphaFoldDB" id="A0A1H2W6T2"/>
<proteinExistence type="predicted"/>
<dbReference type="SUPFAM" id="SSF53756">
    <property type="entry name" value="UDP-Glycosyltransferase/glycogen phosphorylase"/>
    <property type="match status" value="1"/>
</dbReference>
<organism evidence="2 3">
    <name type="scientific">Litoreibacter albidus</name>
    <dbReference type="NCBI Taxonomy" id="670155"/>
    <lineage>
        <taxon>Bacteria</taxon>
        <taxon>Pseudomonadati</taxon>
        <taxon>Pseudomonadota</taxon>
        <taxon>Alphaproteobacteria</taxon>
        <taxon>Rhodobacterales</taxon>
        <taxon>Roseobacteraceae</taxon>
        <taxon>Litoreibacter</taxon>
    </lineage>
</organism>
<gene>
    <name evidence="2" type="ORF">SAMN04488001_1730</name>
</gene>
<evidence type="ECO:0000259" key="1">
    <source>
        <dbReference type="Pfam" id="PF04101"/>
    </source>
</evidence>
<dbReference type="Gene3D" id="3.40.50.2000">
    <property type="entry name" value="Glycogen Phosphorylase B"/>
    <property type="match status" value="1"/>
</dbReference>
<evidence type="ECO:0000313" key="3">
    <source>
        <dbReference type="Proteomes" id="UP000199441"/>
    </source>
</evidence>
<reference evidence="3" key="1">
    <citation type="submission" date="2016-10" db="EMBL/GenBank/DDBJ databases">
        <authorList>
            <person name="Varghese N."/>
            <person name="Submissions S."/>
        </authorList>
    </citation>
    <scope>NUCLEOTIDE SEQUENCE [LARGE SCALE GENOMIC DNA]</scope>
    <source>
        <strain evidence="3">DSM 26922</strain>
    </source>
</reference>
<keyword evidence="3" id="KW-1185">Reference proteome</keyword>
<accession>A0A1H2W6T2</accession>